<sequence length="60" mass="7004">MICWWCAEVFNRGINLEIACKIDGHILDDDFFMARQVDPECPINKEKGGVKYGRRKEESK</sequence>
<dbReference type="EMBL" id="LAZR01035136">
    <property type="protein sequence ID" value="KKL28320.1"/>
    <property type="molecule type" value="Genomic_DNA"/>
</dbReference>
<dbReference type="AlphaFoldDB" id="A0A0F9C2A6"/>
<proteinExistence type="predicted"/>
<accession>A0A0F9C2A6</accession>
<protein>
    <submittedName>
        <fullName evidence="1">Uncharacterized protein</fullName>
    </submittedName>
</protein>
<gene>
    <name evidence="1" type="ORF">LCGC14_2376300</name>
</gene>
<evidence type="ECO:0000313" key="1">
    <source>
        <dbReference type="EMBL" id="KKL28320.1"/>
    </source>
</evidence>
<name>A0A0F9C2A6_9ZZZZ</name>
<reference evidence="1" key="1">
    <citation type="journal article" date="2015" name="Nature">
        <title>Complex archaea that bridge the gap between prokaryotes and eukaryotes.</title>
        <authorList>
            <person name="Spang A."/>
            <person name="Saw J.H."/>
            <person name="Jorgensen S.L."/>
            <person name="Zaremba-Niedzwiedzka K."/>
            <person name="Martijn J."/>
            <person name="Lind A.E."/>
            <person name="van Eijk R."/>
            <person name="Schleper C."/>
            <person name="Guy L."/>
            <person name="Ettema T.J."/>
        </authorList>
    </citation>
    <scope>NUCLEOTIDE SEQUENCE</scope>
</reference>
<comment type="caution">
    <text evidence="1">The sequence shown here is derived from an EMBL/GenBank/DDBJ whole genome shotgun (WGS) entry which is preliminary data.</text>
</comment>
<organism evidence="1">
    <name type="scientific">marine sediment metagenome</name>
    <dbReference type="NCBI Taxonomy" id="412755"/>
    <lineage>
        <taxon>unclassified sequences</taxon>
        <taxon>metagenomes</taxon>
        <taxon>ecological metagenomes</taxon>
    </lineage>
</organism>